<evidence type="ECO:0000313" key="3">
    <source>
        <dbReference type="Proteomes" id="UP000031408"/>
    </source>
</evidence>
<feature type="chain" id="PRO_5002134955" description="DUF4249 domain-containing protein" evidence="1">
    <location>
        <begin position="22"/>
        <end position="288"/>
    </location>
</feature>
<keyword evidence="1" id="KW-0732">Signal</keyword>
<feature type="signal peptide" evidence="1">
    <location>
        <begin position="1"/>
        <end position="21"/>
    </location>
</feature>
<dbReference type="Proteomes" id="UP000031408">
    <property type="component" value="Unassembled WGS sequence"/>
</dbReference>
<dbReference type="RefSeq" id="WP_039138078.1">
    <property type="nucleotide sequence ID" value="NZ_JSVC01000006.1"/>
</dbReference>
<dbReference type="Pfam" id="PF14054">
    <property type="entry name" value="DUF4249"/>
    <property type="match status" value="1"/>
</dbReference>
<name>A0A0C1LJA2_9BACT</name>
<sequence length="288" mass="32155">MKNSFIAIVSLFFLVALSSCEKVVDLDAPKGEPLPYVDAWINDRPGTQTIRLLKSVPYLDNQAPTPVPDAQVSVTDLNTGQTFDFNYSNGSYIHQPSDDQPVGTVGHSYRLRIEWQGDVFEATDHLNRVTTVDSIAMEFREKDGEEKEGYYAELFARDIVGATDYSWIRTYRNGVINTHVSEMLAIDGSFEEDIADGFLFIPPLREGITSSEKPYQQGDEVKVLIRSLSKETHGFMELALEQINIGGLFAKVLVNVPGNLQNQNASSAKKIYGWFATVAEAEMSRKVE</sequence>
<evidence type="ECO:0000256" key="1">
    <source>
        <dbReference type="SAM" id="SignalP"/>
    </source>
</evidence>
<dbReference type="PROSITE" id="PS51257">
    <property type="entry name" value="PROKAR_LIPOPROTEIN"/>
    <property type="match status" value="1"/>
</dbReference>
<evidence type="ECO:0008006" key="4">
    <source>
        <dbReference type="Google" id="ProtNLM"/>
    </source>
</evidence>
<dbReference type="InterPro" id="IPR025345">
    <property type="entry name" value="DUF4249"/>
</dbReference>
<dbReference type="STRING" id="1349421.OI18_06180"/>
<comment type="caution">
    <text evidence="2">The sequence shown here is derived from an EMBL/GenBank/DDBJ whole genome shotgun (WGS) entry which is preliminary data.</text>
</comment>
<accession>A0A0C1LJA2</accession>
<evidence type="ECO:0000313" key="2">
    <source>
        <dbReference type="EMBL" id="KIC95468.1"/>
    </source>
</evidence>
<organism evidence="2 3">
    <name type="scientific">Flavihumibacter solisilvae</name>
    <dbReference type="NCBI Taxonomy" id="1349421"/>
    <lineage>
        <taxon>Bacteria</taxon>
        <taxon>Pseudomonadati</taxon>
        <taxon>Bacteroidota</taxon>
        <taxon>Chitinophagia</taxon>
        <taxon>Chitinophagales</taxon>
        <taxon>Chitinophagaceae</taxon>
        <taxon>Flavihumibacter</taxon>
    </lineage>
</organism>
<proteinExistence type="predicted"/>
<dbReference type="AlphaFoldDB" id="A0A0C1LJA2"/>
<keyword evidence="3" id="KW-1185">Reference proteome</keyword>
<dbReference type="EMBL" id="JSVC01000006">
    <property type="protein sequence ID" value="KIC95468.1"/>
    <property type="molecule type" value="Genomic_DNA"/>
</dbReference>
<gene>
    <name evidence="2" type="ORF">OI18_06180</name>
</gene>
<protein>
    <recommendedName>
        <fullName evidence="4">DUF4249 domain-containing protein</fullName>
    </recommendedName>
</protein>
<reference evidence="2 3" key="1">
    <citation type="submission" date="2014-11" db="EMBL/GenBank/DDBJ databases">
        <title>Genome sequence of Flavihumibacter solisilvae 3-3.</title>
        <authorList>
            <person name="Zhou G."/>
            <person name="Li M."/>
            <person name="Wang G."/>
        </authorList>
    </citation>
    <scope>NUCLEOTIDE SEQUENCE [LARGE SCALE GENOMIC DNA]</scope>
    <source>
        <strain evidence="2 3">3-3</strain>
    </source>
</reference>
<dbReference type="OrthoDB" id="1117670at2"/>